<evidence type="ECO:0000313" key="3">
    <source>
        <dbReference type="Proteomes" id="UP000683429"/>
    </source>
</evidence>
<accession>A0ABX8HJD8</accession>
<dbReference type="EMBL" id="CP076607">
    <property type="protein sequence ID" value="QWU18474.1"/>
    <property type="molecule type" value="Genomic_DNA"/>
</dbReference>
<evidence type="ECO:0000256" key="1">
    <source>
        <dbReference type="SAM" id="Phobius"/>
    </source>
</evidence>
<dbReference type="RefSeq" id="WP_063619557.1">
    <property type="nucleotide sequence ID" value="NZ_FODH01000006.1"/>
</dbReference>
<organism evidence="2 3">
    <name type="scientific">Paenibacillus sophorae</name>
    <dbReference type="NCBI Taxonomy" id="1333845"/>
    <lineage>
        <taxon>Bacteria</taxon>
        <taxon>Bacillati</taxon>
        <taxon>Bacillota</taxon>
        <taxon>Bacilli</taxon>
        <taxon>Bacillales</taxon>
        <taxon>Paenibacillaceae</taxon>
        <taxon>Paenibacillus</taxon>
    </lineage>
</organism>
<keyword evidence="1" id="KW-0472">Membrane</keyword>
<proteinExistence type="predicted"/>
<feature type="transmembrane region" description="Helical" evidence="1">
    <location>
        <begin position="21"/>
        <end position="43"/>
    </location>
</feature>
<evidence type="ECO:0000313" key="2">
    <source>
        <dbReference type="EMBL" id="QWU18474.1"/>
    </source>
</evidence>
<sequence>MLKERPPSRVGIIRGVTLPPVRAAGVLVTLLLTLFLSGCLYTGREEGRIAVSYREEVSRVQSAVDDFYQEEGLLPILNADRATPRFEKFRIDLDKLNKKGYLDDIPAVAFEKGGSAYFLLLDEERSPTVKVMDLVTVQAVNDVQRKVNLYRSVNNEELPAAGERYPDLYKIDGNKAGTENQKLTSVYSGVAMDFIMDKTGVVYADYAFDIMSAIDKTGVQPAPDEDLRSLLLGSSWFVPVKSLPYYWVGGQPVPRASSEEQGAE</sequence>
<keyword evidence="1" id="KW-0812">Transmembrane</keyword>
<name>A0ABX8HJD8_9BACL</name>
<dbReference type="Proteomes" id="UP000683429">
    <property type="component" value="Chromosome"/>
</dbReference>
<reference evidence="2 3" key="1">
    <citation type="submission" date="2021-06" db="EMBL/GenBank/DDBJ databases">
        <title>Whole genome sequence of Paenibacillus sophorae DSM23020 for comparative genomics.</title>
        <authorList>
            <person name="Kim M.-J."/>
            <person name="Lee G."/>
            <person name="Shin J.-H."/>
        </authorList>
    </citation>
    <scope>NUCLEOTIDE SEQUENCE [LARGE SCALE GENOMIC DNA]</scope>
    <source>
        <strain evidence="2 3">DSM 23020</strain>
    </source>
</reference>
<keyword evidence="3" id="KW-1185">Reference proteome</keyword>
<keyword evidence="1" id="KW-1133">Transmembrane helix</keyword>
<protein>
    <submittedName>
        <fullName evidence="2">DUF3939 domain-containing protein</fullName>
    </submittedName>
</protein>
<gene>
    <name evidence="2" type="ORF">KP014_22370</name>
</gene>